<sequence>MRKLRDVYTFYDPATHVWRGLPTPPLLNPEQSLGQLILGMLGRNRNKIVQISADSGVEVTGAELHLRTVRVAQNLVKLGFGTRSSETIYAMAVRNGEHTAPVMFACFALGIPVNTMDPSFQRDDLGHILTIVKPKVVFCDSETLNEMLAACEVTSITPKIILLGNKIAGYTHVEDLLLPTGIEDSFVPTHFQNPDKQPAILVCSSGTTGRSKAVSLSHSICIAHVASFYGFQSDDVAFAYSSLYWLSGLIMLLAGTAMGATRIITRETFTVQRTLDIVQRFRVSALFIPPTQAWAIVNDPTVTASSFASLRFPFCGGSVVSAALKRSFERRFPGKFLEVAYGLSEVGFAVTLTRKEFYRDGSVGFTRSGVEIKIVDEGNCAVGIGREGEILVRTKLVFSGYYGNREATEEMLDGEGWLHTGDIGRFDEDGLMYVVDRKKDIIKYGNYQISPSDVEAVVQGIAGVAAVCVVGITQENGNDLVPRW</sequence>
<dbReference type="FunFam" id="3.40.50.12780:FF:000025">
    <property type="entry name" value="luciferin 4-monooxygenase"/>
    <property type="match status" value="1"/>
</dbReference>
<protein>
    <submittedName>
        <fullName evidence="4">Putative acyl-coa synthetase</fullName>
    </submittedName>
</protein>
<proteinExistence type="predicted"/>
<dbReference type="EMBL" id="GFDL01006290">
    <property type="protein sequence ID" value="JAV28755.1"/>
    <property type="molecule type" value="Transcribed_RNA"/>
</dbReference>
<keyword evidence="2" id="KW-0576">Peroxisome</keyword>
<reference evidence="4" key="1">
    <citation type="submission" date="2017-01" db="EMBL/GenBank/DDBJ databases">
        <title>A deep insight into the sialotranscriptome of adult male and female Cluex tarsalis mosquitoes.</title>
        <authorList>
            <person name="Ribeiro J.M."/>
            <person name="Moreira F."/>
            <person name="Bernard K.A."/>
            <person name="Calvo E."/>
        </authorList>
    </citation>
    <scope>NUCLEOTIDE SEQUENCE</scope>
    <source>
        <strain evidence="4">Kern County</strain>
        <tissue evidence="4">Salivary glands</tissue>
    </source>
</reference>
<evidence type="ECO:0000256" key="2">
    <source>
        <dbReference type="ARBA" id="ARBA00023140"/>
    </source>
</evidence>
<comment type="subcellular location">
    <subcellularLocation>
        <location evidence="1">Peroxisome</location>
    </subcellularLocation>
</comment>
<dbReference type="Gene3D" id="3.40.50.12780">
    <property type="entry name" value="N-terminal domain of ligase-like"/>
    <property type="match status" value="1"/>
</dbReference>
<dbReference type="InterPro" id="IPR045851">
    <property type="entry name" value="AMP-bd_C_sf"/>
</dbReference>
<evidence type="ECO:0000313" key="4">
    <source>
        <dbReference type="EMBL" id="JAV28755.1"/>
    </source>
</evidence>
<evidence type="ECO:0000259" key="3">
    <source>
        <dbReference type="Pfam" id="PF00501"/>
    </source>
</evidence>
<dbReference type="GO" id="GO:0004467">
    <property type="term" value="F:long-chain fatty acid-CoA ligase activity"/>
    <property type="evidence" value="ECO:0007669"/>
    <property type="project" value="TreeGrafter"/>
</dbReference>
<dbReference type="Gene3D" id="3.30.300.30">
    <property type="match status" value="1"/>
</dbReference>
<dbReference type="InterPro" id="IPR042099">
    <property type="entry name" value="ANL_N_sf"/>
</dbReference>
<accession>A0A1Q3FMI4</accession>
<dbReference type="PANTHER" id="PTHR24096">
    <property type="entry name" value="LONG-CHAIN-FATTY-ACID--COA LIGASE"/>
    <property type="match status" value="1"/>
</dbReference>
<evidence type="ECO:0000256" key="1">
    <source>
        <dbReference type="ARBA" id="ARBA00004275"/>
    </source>
</evidence>
<dbReference type="GO" id="GO:0005777">
    <property type="term" value="C:peroxisome"/>
    <property type="evidence" value="ECO:0007669"/>
    <property type="project" value="UniProtKB-SubCell"/>
</dbReference>
<dbReference type="AlphaFoldDB" id="A0A1Q3FMI4"/>
<dbReference type="PANTHER" id="PTHR24096:SF353">
    <property type="entry name" value="GH16244P-RELATED"/>
    <property type="match status" value="1"/>
</dbReference>
<dbReference type="PROSITE" id="PS00455">
    <property type="entry name" value="AMP_BINDING"/>
    <property type="match status" value="1"/>
</dbReference>
<organism evidence="4">
    <name type="scientific">Culex tarsalis</name>
    <name type="common">Encephalitis mosquito</name>
    <dbReference type="NCBI Taxonomy" id="7177"/>
    <lineage>
        <taxon>Eukaryota</taxon>
        <taxon>Metazoa</taxon>
        <taxon>Ecdysozoa</taxon>
        <taxon>Arthropoda</taxon>
        <taxon>Hexapoda</taxon>
        <taxon>Insecta</taxon>
        <taxon>Pterygota</taxon>
        <taxon>Neoptera</taxon>
        <taxon>Endopterygota</taxon>
        <taxon>Diptera</taxon>
        <taxon>Nematocera</taxon>
        <taxon>Culicoidea</taxon>
        <taxon>Culicidae</taxon>
        <taxon>Culicinae</taxon>
        <taxon>Culicini</taxon>
        <taxon>Culex</taxon>
        <taxon>Culex</taxon>
    </lineage>
</organism>
<dbReference type="GO" id="GO:0046949">
    <property type="term" value="P:fatty-acyl-CoA biosynthetic process"/>
    <property type="evidence" value="ECO:0007669"/>
    <property type="project" value="TreeGrafter"/>
</dbReference>
<name>A0A1Q3FMI4_CULTA</name>
<dbReference type="InterPro" id="IPR020845">
    <property type="entry name" value="AMP-binding_CS"/>
</dbReference>
<dbReference type="SUPFAM" id="SSF56801">
    <property type="entry name" value="Acetyl-CoA synthetase-like"/>
    <property type="match status" value="1"/>
</dbReference>
<feature type="domain" description="AMP-dependent synthetase/ligase" evidence="3">
    <location>
        <begin position="45"/>
        <end position="402"/>
    </location>
</feature>
<dbReference type="InterPro" id="IPR000873">
    <property type="entry name" value="AMP-dep_synth/lig_dom"/>
</dbReference>
<dbReference type="Pfam" id="PF00501">
    <property type="entry name" value="AMP-binding"/>
    <property type="match status" value="1"/>
</dbReference>